<organism evidence="1 2">
    <name type="scientific">Streptacidiphilus alkalitolerans</name>
    <dbReference type="NCBI Taxonomy" id="3342712"/>
    <lineage>
        <taxon>Bacteria</taxon>
        <taxon>Bacillati</taxon>
        <taxon>Actinomycetota</taxon>
        <taxon>Actinomycetes</taxon>
        <taxon>Kitasatosporales</taxon>
        <taxon>Streptomycetaceae</taxon>
        <taxon>Streptacidiphilus</taxon>
    </lineage>
</organism>
<evidence type="ECO:0008006" key="3">
    <source>
        <dbReference type="Google" id="ProtNLM"/>
    </source>
</evidence>
<reference evidence="1 2" key="1">
    <citation type="submission" date="2024-09" db="EMBL/GenBank/DDBJ databases">
        <authorList>
            <person name="Lee S.D."/>
        </authorList>
    </citation>
    <scope>NUCLEOTIDE SEQUENCE [LARGE SCALE GENOMIC DNA]</scope>
    <source>
        <strain evidence="1 2">N1-3</strain>
    </source>
</reference>
<evidence type="ECO:0000313" key="2">
    <source>
        <dbReference type="Proteomes" id="UP001592530"/>
    </source>
</evidence>
<dbReference type="SUPFAM" id="SSF53448">
    <property type="entry name" value="Nucleotide-diphospho-sugar transferases"/>
    <property type="match status" value="1"/>
</dbReference>
<gene>
    <name evidence="1" type="ORF">ACEZDB_32455</name>
</gene>
<dbReference type="Proteomes" id="UP001592530">
    <property type="component" value="Unassembled WGS sequence"/>
</dbReference>
<protein>
    <recommendedName>
        <fullName evidence="3">Nucleotidyl transferase domain-containing protein</fullName>
    </recommendedName>
</protein>
<dbReference type="Gene3D" id="3.90.550.10">
    <property type="entry name" value="Spore Coat Polysaccharide Biosynthesis Protein SpsA, Chain A"/>
    <property type="match status" value="1"/>
</dbReference>
<dbReference type="InterPro" id="IPR029044">
    <property type="entry name" value="Nucleotide-diphossugar_trans"/>
</dbReference>
<dbReference type="EMBL" id="JBHEZY010000018">
    <property type="protein sequence ID" value="MFC1435363.1"/>
    <property type="molecule type" value="Genomic_DNA"/>
</dbReference>
<sequence>MSLDATLDLLAPHADRLRVVAVVGEDRETTVRHLRRRCAQLYLPLAVTFPDPKLPESTGAVLSAEAWFGPATLVLLADQVLHHGDPRAVAELLDLVHGGAEVAWLTAAESDPARLAVDGALLLQPDAEGVSRVVDYADKPGLSRAGDFNAVWFGYAFARTAADAVLNVLDGATLRRPPDGTGLGLLHRSPAVDVGPFADLGTWPAVTSWWRDER</sequence>
<proteinExistence type="predicted"/>
<name>A0ABV6XAP9_9ACTN</name>
<evidence type="ECO:0000313" key="1">
    <source>
        <dbReference type="EMBL" id="MFC1435363.1"/>
    </source>
</evidence>
<accession>A0ABV6XAP9</accession>
<dbReference type="RefSeq" id="WP_380558385.1">
    <property type="nucleotide sequence ID" value="NZ_JBHEZY010000018.1"/>
</dbReference>
<comment type="caution">
    <text evidence="1">The sequence shown here is derived from an EMBL/GenBank/DDBJ whole genome shotgun (WGS) entry which is preliminary data.</text>
</comment>